<protein>
    <submittedName>
        <fullName evidence="1">Uncharacterized protein</fullName>
    </submittedName>
</protein>
<comment type="caution">
    <text evidence="1">The sequence shown here is derived from an EMBL/GenBank/DDBJ whole genome shotgun (WGS) entry which is preliminary data.</text>
</comment>
<reference evidence="1" key="1">
    <citation type="journal article" date="2023" name="Mol. Phylogenet. Evol.">
        <title>Genome-scale phylogeny and comparative genomics of the fungal order Sordariales.</title>
        <authorList>
            <person name="Hensen N."/>
            <person name="Bonometti L."/>
            <person name="Westerberg I."/>
            <person name="Brannstrom I.O."/>
            <person name="Guillou S."/>
            <person name="Cros-Aarteil S."/>
            <person name="Calhoun S."/>
            <person name="Haridas S."/>
            <person name="Kuo A."/>
            <person name="Mondo S."/>
            <person name="Pangilinan J."/>
            <person name="Riley R."/>
            <person name="LaButti K."/>
            <person name="Andreopoulos B."/>
            <person name="Lipzen A."/>
            <person name="Chen C."/>
            <person name="Yan M."/>
            <person name="Daum C."/>
            <person name="Ng V."/>
            <person name="Clum A."/>
            <person name="Steindorff A."/>
            <person name="Ohm R.A."/>
            <person name="Martin F."/>
            <person name="Silar P."/>
            <person name="Natvig D.O."/>
            <person name="Lalanne C."/>
            <person name="Gautier V."/>
            <person name="Ament-Velasquez S.L."/>
            <person name="Kruys A."/>
            <person name="Hutchinson M.I."/>
            <person name="Powell A.J."/>
            <person name="Barry K."/>
            <person name="Miller A.N."/>
            <person name="Grigoriev I.V."/>
            <person name="Debuchy R."/>
            <person name="Gladieux P."/>
            <person name="Hiltunen Thoren M."/>
            <person name="Johannesson H."/>
        </authorList>
    </citation>
    <scope>NUCLEOTIDE SEQUENCE</scope>
    <source>
        <strain evidence="1">PSN293</strain>
    </source>
</reference>
<dbReference type="Proteomes" id="UP001301769">
    <property type="component" value="Unassembled WGS sequence"/>
</dbReference>
<dbReference type="EMBL" id="MU858174">
    <property type="protein sequence ID" value="KAK4210467.1"/>
    <property type="molecule type" value="Genomic_DNA"/>
</dbReference>
<gene>
    <name evidence="1" type="ORF">QBC37DRAFT_403409</name>
</gene>
<name>A0AAN6Y5F7_9PEZI</name>
<accession>A0AAN6Y5F7</accession>
<evidence type="ECO:0000313" key="2">
    <source>
        <dbReference type="Proteomes" id="UP001301769"/>
    </source>
</evidence>
<dbReference type="AlphaFoldDB" id="A0AAN6Y5F7"/>
<reference evidence="1" key="2">
    <citation type="submission" date="2023-05" db="EMBL/GenBank/DDBJ databases">
        <authorList>
            <consortium name="Lawrence Berkeley National Laboratory"/>
            <person name="Steindorff A."/>
            <person name="Hensen N."/>
            <person name="Bonometti L."/>
            <person name="Westerberg I."/>
            <person name="Brannstrom I.O."/>
            <person name="Guillou S."/>
            <person name="Cros-Aarteil S."/>
            <person name="Calhoun S."/>
            <person name="Haridas S."/>
            <person name="Kuo A."/>
            <person name="Mondo S."/>
            <person name="Pangilinan J."/>
            <person name="Riley R."/>
            <person name="Labutti K."/>
            <person name="Andreopoulos B."/>
            <person name="Lipzen A."/>
            <person name="Chen C."/>
            <person name="Yanf M."/>
            <person name="Daum C."/>
            <person name="Ng V."/>
            <person name="Clum A."/>
            <person name="Ohm R."/>
            <person name="Martin F."/>
            <person name="Silar P."/>
            <person name="Natvig D."/>
            <person name="Lalanne C."/>
            <person name="Gautier V."/>
            <person name="Ament-Velasquez S.L."/>
            <person name="Kruys A."/>
            <person name="Hutchinson M.I."/>
            <person name="Powell A.J."/>
            <person name="Barry K."/>
            <person name="Miller A.N."/>
            <person name="Grigoriev I.V."/>
            <person name="Debuchy R."/>
            <person name="Gladieux P."/>
            <person name="Thoren M.H."/>
            <person name="Johannesson H."/>
        </authorList>
    </citation>
    <scope>NUCLEOTIDE SEQUENCE</scope>
    <source>
        <strain evidence="1">PSN293</strain>
    </source>
</reference>
<organism evidence="1 2">
    <name type="scientific">Rhypophila decipiens</name>
    <dbReference type="NCBI Taxonomy" id="261697"/>
    <lineage>
        <taxon>Eukaryota</taxon>
        <taxon>Fungi</taxon>
        <taxon>Dikarya</taxon>
        <taxon>Ascomycota</taxon>
        <taxon>Pezizomycotina</taxon>
        <taxon>Sordariomycetes</taxon>
        <taxon>Sordariomycetidae</taxon>
        <taxon>Sordariales</taxon>
        <taxon>Naviculisporaceae</taxon>
        <taxon>Rhypophila</taxon>
    </lineage>
</organism>
<sequence length="259" mass="28814">MCNVRNTIYRCRHVHTAWVSCKHETLTPMGKTGACAMCQSWRAPEAVINGWNVCMLGELHALEDDHWYCCRCGFESNNNDSPSCRGMVEYIRTNTKQPASRMCEHPICGKCRGIAKRPKKTPSPELPKGTLANGQVDEAASPFKYRGPGFHPESDPGFHLLTSDVEDDDMQWQVISTALHLLFLCKFGGGIDDLAPCQAIITRDTWVSLRLDTRILGVWTGNEYPFVAGKWLIYEAEGAAITGEQKGEVLPSVGIRIVI</sequence>
<evidence type="ECO:0000313" key="1">
    <source>
        <dbReference type="EMBL" id="KAK4210467.1"/>
    </source>
</evidence>
<keyword evidence="2" id="KW-1185">Reference proteome</keyword>
<proteinExistence type="predicted"/>